<evidence type="ECO:0000256" key="7">
    <source>
        <dbReference type="ARBA" id="ARBA00023112"/>
    </source>
</evidence>
<feature type="transmembrane region" description="Helical" evidence="9">
    <location>
        <begin position="228"/>
        <end position="245"/>
    </location>
</feature>
<dbReference type="PANTHER" id="PTHR30193:SF41">
    <property type="entry name" value="DIACETYLCHITOBIOSE UPTAKE SYSTEM PERMEASE PROTEIN NGCF"/>
    <property type="match status" value="1"/>
</dbReference>
<dbReference type="InterPro" id="IPR051393">
    <property type="entry name" value="ABC_transporter_permease"/>
</dbReference>
<dbReference type="PANTHER" id="PTHR30193">
    <property type="entry name" value="ABC TRANSPORTER PERMEASE PROTEIN"/>
    <property type="match status" value="1"/>
</dbReference>
<dbReference type="GO" id="GO:0005886">
    <property type="term" value="C:plasma membrane"/>
    <property type="evidence" value="ECO:0007669"/>
    <property type="project" value="UniProtKB-SubCell"/>
</dbReference>
<evidence type="ECO:0000259" key="10">
    <source>
        <dbReference type="PROSITE" id="PS50928"/>
    </source>
</evidence>
<comment type="similarity">
    <text evidence="9">Belongs to the binding-protein-dependent transport system permease family.</text>
</comment>
<evidence type="ECO:0000256" key="6">
    <source>
        <dbReference type="ARBA" id="ARBA00022989"/>
    </source>
</evidence>
<dbReference type="SUPFAM" id="SSF161098">
    <property type="entry name" value="MetI-like"/>
    <property type="match status" value="1"/>
</dbReference>
<dbReference type="OrthoDB" id="9778687at2"/>
<sequence length="307" mass="34256">MISSLKFKVIIMKKDENKLTSSLFIVPYLIMFVVFLIFPLAYGAYISMHEWSLIGGKGEFVGLANYMEILFSDGTSSNIFMNGLINTLIFVVLSVPALVVLALILALLLNSLPKRIQPFFRTVYFIPYSISVSIIAVIWLWMLDTNSGLVNQFLGNFGIGPIPWLTDTNYAWFSLVLATLWWTVGFNMIILINALNEVSEELYEAGSIDGASPWQKFVHITMPSIRPIMLFVVVTTTIASFNVYGQPYLMTRGGPGTSTEVLLMGIVRQAFELRDVGVASAMAVIMTLIIICISALQFKFLRNKEGV</sequence>
<proteinExistence type="inferred from homology"/>
<keyword evidence="6 9" id="KW-1133">Transmembrane helix</keyword>
<feature type="transmembrane region" description="Helical" evidence="9">
    <location>
        <begin position="88"/>
        <end position="110"/>
    </location>
</feature>
<dbReference type="PROSITE" id="PS50928">
    <property type="entry name" value="ABC_TM1"/>
    <property type="match status" value="1"/>
</dbReference>
<feature type="transmembrane region" description="Helical" evidence="9">
    <location>
        <begin position="122"/>
        <end position="142"/>
    </location>
</feature>
<evidence type="ECO:0000256" key="9">
    <source>
        <dbReference type="RuleBase" id="RU363032"/>
    </source>
</evidence>
<comment type="caution">
    <text evidence="11">The sequence shown here is derived from an EMBL/GenBank/DDBJ whole genome shotgun (WGS) entry which is preliminary data.</text>
</comment>
<dbReference type="AlphaFoldDB" id="A0A6N8TZ18"/>
<dbReference type="GO" id="GO:0055085">
    <property type="term" value="P:transmembrane transport"/>
    <property type="evidence" value="ECO:0007669"/>
    <property type="project" value="InterPro"/>
</dbReference>
<evidence type="ECO:0000313" key="11">
    <source>
        <dbReference type="EMBL" id="MXQ51030.1"/>
    </source>
</evidence>
<keyword evidence="8 9" id="KW-0472">Membrane</keyword>
<keyword evidence="5 9" id="KW-0812">Transmembrane</keyword>
<keyword evidence="12" id="KW-1185">Reference proteome</keyword>
<evidence type="ECO:0000256" key="3">
    <source>
        <dbReference type="ARBA" id="ARBA00022475"/>
    </source>
</evidence>
<keyword evidence="7" id="KW-0921">Nickel transport</keyword>
<feature type="transmembrane region" description="Helical" evidence="9">
    <location>
        <begin position="170"/>
        <end position="192"/>
    </location>
</feature>
<keyword evidence="4" id="KW-0533">Nickel</keyword>
<keyword evidence="7" id="KW-0406">Ion transport</keyword>
<dbReference type="GO" id="GO:0015675">
    <property type="term" value="P:nickel cation transport"/>
    <property type="evidence" value="ECO:0007669"/>
    <property type="project" value="UniProtKB-KW"/>
</dbReference>
<gene>
    <name evidence="11" type="ORF">GQ671_07070</name>
</gene>
<feature type="transmembrane region" description="Helical" evidence="9">
    <location>
        <begin position="21"/>
        <end position="42"/>
    </location>
</feature>
<comment type="subcellular location">
    <subcellularLocation>
        <location evidence="1 9">Cell membrane</location>
        <topology evidence="1 9">Multi-pass membrane protein</topology>
    </subcellularLocation>
</comment>
<dbReference type="Gene3D" id="1.10.3720.10">
    <property type="entry name" value="MetI-like"/>
    <property type="match status" value="1"/>
</dbReference>
<organism evidence="11 12">
    <name type="scientific">Salinicoccus hispanicus</name>
    <dbReference type="NCBI Taxonomy" id="157225"/>
    <lineage>
        <taxon>Bacteria</taxon>
        <taxon>Bacillati</taxon>
        <taxon>Bacillota</taxon>
        <taxon>Bacilli</taxon>
        <taxon>Bacillales</taxon>
        <taxon>Staphylococcaceae</taxon>
        <taxon>Salinicoccus</taxon>
    </lineage>
</organism>
<dbReference type="InterPro" id="IPR000515">
    <property type="entry name" value="MetI-like"/>
</dbReference>
<name>A0A6N8TZ18_9STAP</name>
<evidence type="ECO:0000313" key="12">
    <source>
        <dbReference type="Proteomes" id="UP000436284"/>
    </source>
</evidence>
<evidence type="ECO:0000256" key="2">
    <source>
        <dbReference type="ARBA" id="ARBA00022448"/>
    </source>
</evidence>
<evidence type="ECO:0000256" key="8">
    <source>
        <dbReference type="ARBA" id="ARBA00023136"/>
    </source>
</evidence>
<dbReference type="Pfam" id="PF00528">
    <property type="entry name" value="BPD_transp_1"/>
    <property type="match status" value="1"/>
</dbReference>
<protein>
    <submittedName>
        <fullName evidence="11">ABC transporter permease subunit</fullName>
    </submittedName>
</protein>
<accession>A0A6N8TZ18</accession>
<evidence type="ECO:0000256" key="1">
    <source>
        <dbReference type="ARBA" id="ARBA00004651"/>
    </source>
</evidence>
<feature type="transmembrane region" description="Helical" evidence="9">
    <location>
        <begin position="276"/>
        <end position="296"/>
    </location>
</feature>
<reference evidence="11 12" key="1">
    <citation type="submission" date="2019-12" db="EMBL/GenBank/DDBJ databases">
        <title>Salinicoccus cyprini sp. nov., isolated from gastro-intestinal tract of mirror carp, Cyprinus carpio var. specularis, collected from Gobind Sagar Reservoir, Himachal Pradesh, India.</title>
        <authorList>
            <person name="Talwar C."/>
            <person name="Singh A.K."/>
            <person name="Lal R."/>
            <person name="Negi R.K."/>
        </authorList>
    </citation>
    <scope>NUCLEOTIDE SEQUENCE [LARGE SCALE GENOMIC DNA]</scope>
    <source>
        <strain evidence="11 12">J-82</strain>
    </source>
</reference>
<dbReference type="CDD" id="cd06261">
    <property type="entry name" value="TM_PBP2"/>
    <property type="match status" value="1"/>
</dbReference>
<evidence type="ECO:0000256" key="5">
    <source>
        <dbReference type="ARBA" id="ARBA00022692"/>
    </source>
</evidence>
<dbReference type="EMBL" id="WUUK01000002">
    <property type="protein sequence ID" value="MXQ51030.1"/>
    <property type="molecule type" value="Genomic_DNA"/>
</dbReference>
<evidence type="ECO:0000256" key="4">
    <source>
        <dbReference type="ARBA" id="ARBA00022596"/>
    </source>
</evidence>
<dbReference type="InterPro" id="IPR035906">
    <property type="entry name" value="MetI-like_sf"/>
</dbReference>
<keyword evidence="2 9" id="KW-0813">Transport</keyword>
<keyword evidence="3" id="KW-1003">Cell membrane</keyword>
<feature type="domain" description="ABC transmembrane type-1" evidence="10">
    <location>
        <begin position="84"/>
        <end position="297"/>
    </location>
</feature>
<dbReference type="Proteomes" id="UP000436284">
    <property type="component" value="Unassembled WGS sequence"/>
</dbReference>